<dbReference type="SUPFAM" id="SSF50729">
    <property type="entry name" value="PH domain-like"/>
    <property type="match status" value="1"/>
</dbReference>
<evidence type="ECO:0000256" key="18">
    <source>
        <dbReference type="SAM" id="MobiDB-lite"/>
    </source>
</evidence>
<dbReference type="InterPro" id="IPR015875">
    <property type="entry name" value="IMP_DH/GMP_Rdtase_CS"/>
</dbReference>
<evidence type="ECO:0000256" key="9">
    <source>
        <dbReference type="ARBA" id="ARBA00023002"/>
    </source>
</evidence>
<dbReference type="InterPro" id="IPR001849">
    <property type="entry name" value="PH_domain"/>
</dbReference>
<dbReference type="GO" id="GO:0006183">
    <property type="term" value="P:GTP biosynthetic process"/>
    <property type="evidence" value="ECO:0007669"/>
    <property type="project" value="TreeGrafter"/>
</dbReference>
<feature type="binding site" description="in other chain" evidence="14">
    <location>
        <position position="1142"/>
    </location>
    <ligand>
        <name>K(+)</name>
        <dbReference type="ChEBI" id="CHEBI:29103"/>
        <note>ligand shared between two tetrameric partners</note>
    </ligand>
</feature>
<keyword evidence="10 14" id="KW-0520">NAD</keyword>
<evidence type="ECO:0000256" key="14">
    <source>
        <dbReference type="HAMAP-Rule" id="MF_03156"/>
    </source>
</evidence>
<keyword evidence="14" id="KW-0963">Cytoplasm</keyword>
<evidence type="ECO:0000256" key="12">
    <source>
        <dbReference type="ARBA" id="ARBA00048028"/>
    </source>
</evidence>
<evidence type="ECO:0000256" key="2">
    <source>
        <dbReference type="ARBA" id="ARBA00005502"/>
    </source>
</evidence>
<evidence type="ECO:0000256" key="7">
    <source>
        <dbReference type="ARBA" id="ARBA00022755"/>
    </source>
</evidence>
<feature type="compositionally biased region" description="Low complexity" evidence="18">
    <location>
        <begin position="184"/>
        <end position="197"/>
    </location>
</feature>
<dbReference type="PROSITE" id="PS50002">
    <property type="entry name" value="SH3"/>
    <property type="match status" value="1"/>
</dbReference>
<evidence type="ECO:0000313" key="24">
    <source>
        <dbReference type="WBParaSite" id="TCONS_00001447.p1"/>
    </source>
</evidence>
<dbReference type="InterPro" id="IPR000644">
    <property type="entry name" value="CBS_dom"/>
</dbReference>
<evidence type="ECO:0000256" key="8">
    <source>
        <dbReference type="ARBA" id="ARBA00022958"/>
    </source>
</evidence>
<keyword evidence="3 15" id="KW-0728">SH3 domain</keyword>
<evidence type="ECO:0000256" key="16">
    <source>
        <dbReference type="PROSITE-ProRule" id="PRU00703"/>
    </source>
</evidence>
<dbReference type="Gene3D" id="2.30.30.40">
    <property type="entry name" value="SH3 Domains"/>
    <property type="match status" value="1"/>
</dbReference>
<dbReference type="InterPro" id="IPR005990">
    <property type="entry name" value="IMP_DH"/>
</dbReference>
<feature type="domain" description="DH" evidence="21">
    <location>
        <begin position="457"/>
        <end position="641"/>
    </location>
</feature>
<dbReference type="GO" id="GO:0046872">
    <property type="term" value="F:metal ion binding"/>
    <property type="evidence" value="ECO:0007669"/>
    <property type="project" value="UniProtKB-UniRule"/>
</dbReference>
<comment type="similarity">
    <text evidence="2 14">Belongs to the IMPDH/GMPR family.</text>
</comment>
<comment type="activity regulation">
    <text evidence="14">Mycophenolic acid (MPA) is a non-competitive inhibitor that prevents formation of the closed enzyme conformation by binding to the same site as the amobile flap. In contrast, mizoribine monophosphate (MZP) is a competitive inhibitor that induces the closed conformation. MPA is a potent inhibitor of mammalian IMPDHs but a poor inhibitor of the bacterial enzymes. MZP is a more potent inhibitor of bacterial IMPDH.</text>
</comment>
<evidence type="ECO:0000256" key="13">
    <source>
        <dbReference type="ARBA" id="ARBA00056556"/>
    </source>
</evidence>
<dbReference type="InterPro" id="IPR001452">
    <property type="entry name" value="SH3_domain"/>
</dbReference>
<dbReference type="CDD" id="cd04601">
    <property type="entry name" value="CBS_pair_IMPDH"/>
    <property type="match status" value="1"/>
</dbReference>
<dbReference type="GO" id="GO:0003938">
    <property type="term" value="F:IMP dehydrogenase activity"/>
    <property type="evidence" value="ECO:0007669"/>
    <property type="project" value="UniProtKB-UniRule"/>
</dbReference>
<sequence>MENNYNENLIHKHSSITNFKSEELKELIKKKRFNLIYNNYDELSLIEPPKDYDTSSDEVLLNTSNKTTFSSCDDILNHQYNFSESENYNNILSSNSNTLYRVVSKVSSIPTPFFSTIIHVGENFHESNYWIPPTMLILNILQGFFILLKEIKFSTDQKLRQFLYQIIKESSTPPNKTYKQSVFSTTSTSSSSPLSSSGVESNQEDFTSNSKIVILQDTQKQTSDQTDPSILLNTNQTICESPVEAYKMRMLRRRAHNCNKNQHISRDESCGALNRIKAEASSSIILKMDSNNCIQNNSNVMRSQTQKIRERRSRSQPLFQQNVKAYESDEEDNNNLLTSHVSRAIRHSIDSEGYGSGTNSTVSSGIVDESYLMQAEAVWDHIATQPEELPFNVGDLITVLDCNPTLPEFNGFWYGVSHNRTGWFPSSYVRVKNGTESLKFIDCGGEQDDFPQTMRYQRRKIIEELLKTEKDYVKLLQNIVFGFLDQCRRRSEMFSKERVLKIFGNIEQICLLHCKLLKDLEGCIDNKQPENSCISKAFLRNCRNFTIYSEYCNNRPVSCAELVSLEQNKQYHQFFEACRLLRGMCNLPLEGFLLTPVQRICRYPLQLLELIKSTPNSHPDNENLEKAHKTMRAVASHINDSQRRIDGIQKIIMWQRNVIGFRGPDLIENNQKMMKSGELQCRAVHKNSIQWNKSVNVFMFDQSIVICKKDVLKKGALIFKERMSMQNIIVQDLPDGKDNILGCNLKNAFKISSPNREYYFNCPDGETKKLWLEAIHSRPDPMPPSNTERRLALVSLTQLFCEDFSIVYIVMASTMFKPEKEENFDVEGDGLTIKELFEVQNGLTYNDILMLPNFVNFPLSDVKLNTQFTRLINLKTPFISSPMDTVTEAEMAIGMALQGGIGIIHGNFSTPDGQLQEVLKVKRYKQGFITEPQCIKPTDTVHDLLRIKVKYGFTGTPVTSTGEVGGKLLGLVTSRDIDFLPEKDAPNTFIKDIMVPIERLITGSEGLKIEEAYKALENEKKSKLPIVNGNGELTALIARTDLKKSRDFPLSSYDHKGRLMVGAAVNTREGSLDQIDKLAKAGVDVIIIDSSNGSSVYQVNLIKEIKKKYPKWPQVVAGNVVTMKQAKILIDAGADALRVGMGSGSICITQEVCAVGRAQGTAVYNVARYAKQRSIPIIADGGIRDVGCITKALALGANTVMMGGLLAGATEAPGEYFWSPSGVRLKKYRGMGSIDAMEANAAAQDRYYANEKDKIRVAQGVSATMRDRGSLHTFIPFLYMGCKVSLHNCGVKTVYDLHKGVHDGTVKFERRTTSSMQEGAPHSLYSYEKKLY</sequence>
<name>A0AAF5CTD9_STRER</name>
<dbReference type="PROSITE" id="PS00487">
    <property type="entry name" value="IMP_DH_GMP_RED"/>
    <property type="match status" value="1"/>
</dbReference>
<feature type="binding site" evidence="14">
    <location>
        <begin position="1180"/>
        <end position="1182"/>
    </location>
    <ligand>
        <name>IMP</name>
        <dbReference type="ChEBI" id="CHEBI:58053"/>
    </ligand>
</feature>
<keyword evidence="23" id="KW-1185">Reference proteome</keyword>
<dbReference type="Pfam" id="PF07653">
    <property type="entry name" value="SH3_2"/>
    <property type="match status" value="1"/>
</dbReference>
<evidence type="ECO:0000259" key="20">
    <source>
        <dbReference type="PROSITE" id="PS50003"/>
    </source>
</evidence>
<keyword evidence="11 16" id="KW-0129">CBS domain</keyword>
<feature type="binding site" evidence="14">
    <location>
        <position position="1259"/>
    </location>
    <ligand>
        <name>IMP</name>
        <dbReference type="ChEBI" id="CHEBI:58053"/>
    </ligand>
</feature>
<feature type="binding site" description="in other chain" evidence="14">
    <location>
        <position position="1144"/>
    </location>
    <ligand>
        <name>K(+)</name>
        <dbReference type="ChEBI" id="CHEBI:29103"/>
        <note>ligand shared between two tetrameric partners</note>
    </ligand>
</feature>
<dbReference type="SUPFAM" id="SSF51412">
    <property type="entry name" value="Inosine monophosphate dehydrogenase (IMPDH)"/>
    <property type="match status" value="1"/>
</dbReference>
<dbReference type="InterPro" id="IPR001093">
    <property type="entry name" value="IMP_DH_GMPRt"/>
</dbReference>
<dbReference type="Gene3D" id="2.30.29.30">
    <property type="entry name" value="Pleckstrin-homology domain (PH domain)/Phosphotyrosine-binding domain (PTB)"/>
    <property type="match status" value="1"/>
</dbReference>
<evidence type="ECO:0000256" key="1">
    <source>
        <dbReference type="ARBA" id="ARBA00001958"/>
    </source>
</evidence>
<dbReference type="PROSITE" id="PS00741">
    <property type="entry name" value="DH_1"/>
    <property type="match status" value="1"/>
</dbReference>
<dbReference type="NCBIfam" id="TIGR01302">
    <property type="entry name" value="IMP_dehydrog"/>
    <property type="match status" value="1"/>
</dbReference>
<keyword evidence="9 14" id="KW-0560">Oxidoreductase</keyword>
<dbReference type="SMART" id="SM00326">
    <property type="entry name" value="SH3"/>
    <property type="match status" value="1"/>
</dbReference>
<dbReference type="PROSITE" id="PS50003">
    <property type="entry name" value="PH_DOMAIN"/>
    <property type="match status" value="1"/>
</dbReference>
<dbReference type="GO" id="GO:0000166">
    <property type="term" value="F:nucleotide binding"/>
    <property type="evidence" value="ECO:0007669"/>
    <property type="project" value="UniProtKB-UniRule"/>
</dbReference>
<dbReference type="Gene3D" id="3.20.20.70">
    <property type="entry name" value="Aldolase class I"/>
    <property type="match status" value="1"/>
</dbReference>
<organism evidence="23 24">
    <name type="scientific">Strongyloides stercoralis</name>
    <name type="common">Threadworm</name>
    <dbReference type="NCBI Taxonomy" id="6248"/>
    <lineage>
        <taxon>Eukaryota</taxon>
        <taxon>Metazoa</taxon>
        <taxon>Ecdysozoa</taxon>
        <taxon>Nematoda</taxon>
        <taxon>Chromadorea</taxon>
        <taxon>Rhabditida</taxon>
        <taxon>Tylenchina</taxon>
        <taxon>Panagrolaimomorpha</taxon>
        <taxon>Strongyloidoidea</taxon>
        <taxon>Strongyloididae</taxon>
        <taxon>Strongyloides</taxon>
    </lineage>
</organism>
<feature type="binding site" evidence="14">
    <location>
        <begin position="1228"/>
        <end position="1232"/>
    </location>
    <ligand>
        <name>IMP</name>
        <dbReference type="ChEBI" id="CHEBI:58053"/>
    </ligand>
</feature>
<feature type="domain" description="CBS" evidence="22">
    <location>
        <begin position="994"/>
        <end position="1052"/>
    </location>
</feature>
<feature type="binding site" evidence="14">
    <location>
        <position position="1145"/>
    </location>
    <ligand>
        <name>IMP</name>
        <dbReference type="ChEBI" id="CHEBI:58053"/>
    </ligand>
</feature>
<comment type="subunit">
    <text evidence="14">Homotetramer.</text>
</comment>
<dbReference type="Pfam" id="PF00621">
    <property type="entry name" value="RhoGEF"/>
    <property type="match status" value="1"/>
</dbReference>
<evidence type="ECO:0000256" key="4">
    <source>
        <dbReference type="ARBA" id="ARBA00022658"/>
    </source>
</evidence>
<feature type="binding site" evidence="14">
    <location>
        <begin position="1140"/>
        <end position="1142"/>
    </location>
    <ligand>
        <name>NAD(+)</name>
        <dbReference type="ChEBI" id="CHEBI:57540"/>
    </ligand>
</feature>
<protein>
    <recommendedName>
        <fullName evidence="14 17">Inosine-5'-monophosphate dehydrogenase</fullName>
        <shortName evidence="14">IMP dehydrogenase</shortName>
        <shortName evidence="14">IMPD</shortName>
        <shortName evidence="14">IMPDH</shortName>
        <ecNumber evidence="14 17">1.1.1.205</ecNumber>
    </recommendedName>
</protein>
<keyword evidence="8 14" id="KW-0630">Potassium</keyword>
<dbReference type="PANTHER" id="PTHR11911:SF111">
    <property type="entry name" value="INOSINE-5'-MONOPHOSPHATE DEHYDROGENASE"/>
    <property type="match status" value="1"/>
</dbReference>
<feature type="domain" description="CBS" evidence="22">
    <location>
        <begin position="928"/>
        <end position="987"/>
    </location>
</feature>
<evidence type="ECO:0000256" key="15">
    <source>
        <dbReference type="PROSITE-ProRule" id="PRU00192"/>
    </source>
</evidence>
<dbReference type="CDD" id="cd00381">
    <property type="entry name" value="IMPDH"/>
    <property type="match status" value="1"/>
</dbReference>
<dbReference type="Proteomes" id="UP000035681">
    <property type="component" value="Unplaced"/>
</dbReference>
<reference evidence="24" key="1">
    <citation type="submission" date="2024-02" db="UniProtKB">
        <authorList>
            <consortium name="WormBaseParasite"/>
        </authorList>
    </citation>
    <scope>IDENTIFICATION</scope>
</reference>
<evidence type="ECO:0000313" key="23">
    <source>
        <dbReference type="Proteomes" id="UP000035681"/>
    </source>
</evidence>
<comment type="catalytic activity">
    <reaction evidence="12 14 17">
        <text>IMP + NAD(+) + H2O = XMP + NADH + H(+)</text>
        <dbReference type="Rhea" id="RHEA:11708"/>
        <dbReference type="ChEBI" id="CHEBI:15377"/>
        <dbReference type="ChEBI" id="CHEBI:15378"/>
        <dbReference type="ChEBI" id="CHEBI:57464"/>
        <dbReference type="ChEBI" id="CHEBI:57540"/>
        <dbReference type="ChEBI" id="CHEBI:57945"/>
        <dbReference type="ChEBI" id="CHEBI:58053"/>
        <dbReference type="EC" id="1.1.1.205"/>
    </reaction>
</comment>
<dbReference type="GO" id="GO:0005737">
    <property type="term" value="C:cytoplasm"/>
    <property type="evidence" value="ECO:0007669"/>
    <property type="project" value="UniProtKB-SubCell"/>
</dbReference>
<evidence type="ECO:0000259" key="21">
    <source>
        <dbReference type="PROSITE" id="PS50010"/>
    </source>
</evidence>
<evidence type="ECO:0000256" key="10">
    <source>
        <dbReference type="ARBA" id="ARBA00023027"/>
    </source>
</evidence>
<keyword evidence="6 14" id="KW-0332">GMP biosynthesis</keyword>
<dbReference type="SMART" id="SM00325">
    <property type="entry name" value="RhoGEF"/>
    <property type="match status" value="1"/>
</dbReference>
<dbReference type="InterPro" id="IPR055251">
    <property type="entry name" value="SOS1_NGEF_PH"/>
</dbReference>
<feature type="region of interest" description="Disordered" evidence="18">
    <location>
        <begin position="175"/>
        <end position="203"/>
    </location>
</feature>
<feature type="binding site" evidence="14">
    <location>
        <position position="1314"/>
    </location>
    <ligand>
        <name>K(+)</name>
        <dbReference type="ChEBI" id="CHEBI:29103"/>
        <note>ligand shared between two tetrameric partners</note>
    </ligand>
</feature>
<dbReference type="PANTHER" id="PTHR11911">
    <property type="entry name" value="INOSINE-5-MONOPHOSPHATE DEHYDROGENASE RELATED"/>
    <property type="match status" value="1"/>
</dbReference>
<feature type="active site" description="Thioimidate intermediate" evidence="14">
    <location>
        <position position="1147"/>
    </location>
</feature>
<dbReference type="Pfam" id="PF22697">
    <property type="entry name" value="SOS1_NGEF_PH"/>
    <property type="match status" value="1"/>
</dbReference>
<dbReference type="SUPFAM" id="SSF48065">
    <property type="entry name" value="DBL homology domain (DH-domain)"/>
    <property type="match status" value="1"/>
</dbReference>
<dbReference type="InterPro" id="IPR001331">
    <property type="entry name" value="GDS_CDC24_CS"/>
</dbReference>
<dbReference type="InterPro" id="IPR011993">
    <property type="entry name" value="PH-like_dom_sf"/>
</dbReference>
<comment type="caution">
    <text evidence="14">Lacks conserved residue(s) required for the propagation of feature annotation.</text>
</comment>
<dbReference type="GO" id="GO:0006177">
    <property type="term" value="P:GMP biosynthetic process"/>
    <property type="evidence" value="ECO:0007669"/>
    <property type="project" value="UniProtKB-UniRule"/>
</dbReference>
<dbReference type="InterPro" id="IPR046342">
    <property type="entry name" value="CBS_dom_sf"/>
</dbReference>
<dbReference type="AlphaFoldDB" id="A0AAF5CTD9"/>
<comment type="function">
    <text evidence="13 14">Catalyzes the conversion of inosine 5'-phosphate (IMP) to xanthosine 5'-phosphate (XMP), the first committed and rate-limiting step in the de novo synthesis of guanine nucleotides, and therefore plays an important role in the regulation of cell growth.</text>
</comment>
<feature type="domain" description="PH" evidence="20">
    <location>
        <begin position="672"/>
        <end position="780"/>
    </location>
</feature>
<feature type="binding site" evidence="14">
    <location>
        <begin position="1089"/>
        <end position="1091"/>
    </location>
    <ligand>
        <name>NAD(+)</name>
        <dbReference type="ChEBI" id="CHEBI:57540"/>
    </ligand>
</feature>
<evidence type="ECO:0000256" key="6">
    <source>
        <dbReference type="ARBA" id="ARBA00022749"/>
    </source>
</evidence>
<keyword evidence="4" id="KW-0344">Guanine-nucleotide releasing factor</keyword>
<dbReference type="SMART" id="SM00116">
    <property type="entry name" value="CBS"/>
    <property type="match status" value="2"/>
</dbReference>
<keyword evidence="5 14" id="KW-0479">Metal-binding</keyword>
<evidence type="ECO:0000256" key="11">
    <source>
        <dbReference type="ARBA" id="ARBA00023122"/>
    </source>
</evidence>
<dbReference type="WBParaSite" id="TCONS_00001447.p1">
    <property type="protein sequence ID" value="TCONS_00001447.p1"/>
    <property type="gene ID" value="XLOC_001330"/>
</dbReference>
<dbReference type="EC" id="1.1.1.205" evidence="14 17"/>
<dbReference type="SMART" id="SM01240">
    <property type="entry name" value="IMPDH"/>
    <property type="match status" value="1"/>
</dbReference>
<dbReference type="InterPro" id="IPR035899">
    <property type="entry name" value="DBL_dom_sf"/>
</dbReference>
<dbReference type="HAMAP" id="MF_01964">
    <property type="entry name" value="IMPDH"/>
    <property type="match status" value="1"/>
</dbReference>
<dbReference type="SMART" id="SM00233">
    <property type="entry name" value="PH"/>
    <property type="match status" value="1"/>
</dbReference>
<comment type="cofactor">
    <cofactor evidence="1 14">
        <name>K(+)</name>
        <dbReference type="ChEBI" id="CHEBI:29103"/>
    </cofactor>
</comment>
<evidence type="ECO:0000259" key="19">
    <source>
        <dbReference type="PROSITE" id="PS50002"/>
    </source>
</evidence>
<dbReference type="SUPFAM" id="SSF54631">
    <property type="entry name" value="CBS-domain pair"/>
    <property type="match status" value="1"/>
</dbReference>
<accession>A0AAF5CTD9</accession>
<evidence type="ECO:0000259" key="22">
    <source>
        <dbReference type="PROSITE" id="PS51371"/>
    </source>
</evidence>
<feature type="active site" description="Proton acceptor" evidence="14">
    <location>
        <position position="1246"/>
    </location>
</feature>
<comment type="subcellular location">
    <subcellularLocation>
        <location evidence="14">Cytoplasm</location>
    </subcellularLocation>
</comment>
<dbReference type="Pfam" id="PF00571">
    <property type="entry name" value="CBS"/>
    <property type="match status" value="2"/>
</dbReference>
<dbReference type="Pfam" id="PF00478">
    <property type="entry name" value="IMPDH"/>
    <property type="match status" value="1"/>
</dbReference>
<dbReference type="InterPro" id="IPR000219">
    <property type="entry name" value="DH_dom"/>
</dbReference>
<dbReference type="GO" id="GO:0005085">
    <property type="term" value="F:guanyl-nucleotide exchange factor activity"/>
    <property type="evidence" value="ECO:0007669"/>
    <property type="project" value="UniProtKB-KW"/>
</dbReference>
<evidence type="ECO:0000256" key="17">
    <source>
        <dbReference type="RuleBase" id="RU003928"/>
    </source>
</evidence>
<evidence type="ECO:0000256" key="3">
    <source>
        <dbReference type="ARBA" id="ARBA00022443"/>
    </source>
</evidence>
<dbReference type="InterPro" id="IPR036028">
    <property type="entry name" value="SH3-like_dom_sf"/>
</dbReference>
<dbReference type="InterPro" id="IPR013785">
    <property type="entry name" value="Aldolase_TIM"/>
</dbReference>
<feature type="binding site" evidence="14">
    <location>
        <begin position="1203"/>
        <end position="1204"/>
    </location>
    <ligand>
        <name>IMP</name>
        <dbReference type="ChEBI" id="CHEBI:58053"/>
    </ligand>
</feature>
<keyword evidence="7 14" id="KW-0658">Purine biosynthesis</keyword>
<dbReference type="Gene3D" id="1.20.900.10">
    <property type="entry name" value="Dbl homology (DH) domain"/>
    <property type="match status" value="1"/>
</dbReference>
<dbReference type="SUPFAM" id="SSF50044">
    <property type="entry name" value="SH3-domain"/>
    <property type="match status" value="1"/>
</dbReference>
<comment type="pathway">
    <text evidence="14 17">Purine metabolism; XMP biosynthesis via de novo pathway; XMP from IMP: step 1/1.</text>
</comment>
<dbReference type="FunFam" id="3.20.20.70:FF:000086">
    <property type="entry name" value="IMP dehydrogenase, putative"/>
    <property type="match status" value="1"/>
</dbReference>
<dbReference type="PROSITE" id="PS51371">
    <property type="entry name" value="CBS"/>
    <property type="match status" value="2"/>
</dbReference>
<proteinExistence type="inferred from homology"/>
<evidence type="ECO:0000256" key="5">
    <source>
        <dbReference type="ARBA" id="ARBA00022723"/>
    </source>
</evidence>
<dbReference type="PROSITE" id="PS50010">
    <property type="entry name" value="DH_2"/>
    <property type="match status" value="1"/>
</dbReference>
<feature type="domain" description="SH3" evidence="19">
    <location>
        <begin position="370"/>
        <end position="434"/>
    </location>
</feature>
<feature type="binding site" description="in other chain" evidence="14">
    <location>
        <position position="1147"/>
    </location>
    <ligand>
        <name>K(+)</name>
        <dbReference type="ChEBI" id="CHEBI:29103"/>
        <note>ligand shared between two tetrameric partners</note>
    </ligand>
</feature>
<dbReference type="GO" id="GO:0035556">
    <property type="term" value="P:intracellular signal transduction"/>
    <property type="evidence" value="ECO:0007669"/>
    <property type="project" value="InterPro"/>
</dbReference>
<dbReference type="CDD" id="cd00160">
    <property type="entry name" value="RhoGEF"/>
    <property type="match status" value="1"/>
</dbReference>